<evidence type="ECO:0000256" key="1">
    <source>
        <dbReference type="SAM" id="Phobius"/>
    </source>
</evidence>
<keyword evidence="1" id="KW-1133">Transmembrane helix</keyword>
<dbReference type="Gene3D" id="3.90.550.10">
    <property type="entry name" value="Spore Coat Polysaccharide Biosynthesis Protein SpsA, Chain A"/>
    <property type="match status" value="1"/>
</dbReference>
<dbReference type="PANTHER" id="PTHR43685">
    <property type="entry name" value="GLYCOSYLTRANSFERASE"/>
    <property type="match status" value="1"/>
</dbReference>
<keyword evidence="3" id="KW-0808">Transferase</keyword>
<reference evidence="3 4" key="1">
    <citation type="submission" date="2018-07" db="EMBL/GenBank/DDBJ databases">
        <title>Leeuwenhoekiella genomics.</title>
        <authorList>
            <person name="Tahon G."/>
            <person name="Willems A."/>
        </authorList>
    </citation>
    <scope>NUCLEOTIDE SEQUENCE [LARGE SCALE GENOMIC DNA]</scope>
    <source>
        <strain evidence="3 4">R-50232</strain>
    </source>
</reference>
<comment type="caution">
    <text evidence="3">The sequence shown here is derived from an EMBL/GenBank/DDBJ whole genome shotgun (WGS) entry which is preliminary data.</text>
</comment>
<keyword evidence="4" id="KW-1185">Reference proteome</keyword>
<dbReference type="EMBL" id="QOVI01000007">
    <property type="protein sequence ID" value="RXG12336.1"/>
    <property type="molecule type" value="Genomic_DNA"/>
</dbReference>
<dbReference type="AlphaFoldDB" id="A0A4Q0NS93"/>
<protein>
    <submittedName>
        <fullName evidence="3">Glycosyltransferase involved in cell wall biosynthesis</fullName>
    </submittedName>
</protein>
<accession>A0A4Q0NS93</accession>
<dbReference type="GO" id="GO:0016740">
    <property type="term" value="F:transferase activity"/>
    <property type="evidence" value="ECO:0007669"/>
    <property type="project" value="UniProtKB-KW"/>
</dbReference>
<dbReference type="Proteomes" id="UP000289821">
    <property type="component" value="Unassembled WGS sequence"/>
</dbReference>
<organism evidence="3 4">
    <name type="scientific">Leeuwenhoekiella aestuarii</name>
    <dbReference type="NCBI Taxonomy" id="2249426"/>
    <lineage>
        <taxon>Bacteria</taxon>
        <taxon>Pseudomonadati</taxon>
        <taxon>Bacteroidota</taxon>
        <taxon>Flavobacteriia</taxon>
        <taxon>Flavobacteriales</taxon>
        <taxon>Flavobacteriaceae</taxon>
        <taxon>Leeuwenhoekiella</taxon>
    </lineage>
</organism>
<dbReference type="PANTHER" id="PTHR43685:SF2">
    <property type="entry name" value="GLYCOSYLTRANSFERASE 2-LIKE DOMAIN-CONTAINING PROTEIN"/>
    <property type="match status" value="1"/>
</dbReference>
<evidence type="ECO:0000313" key="3">
    <source>
        <dbReference type="EMBL" id="RXG12336.1"/>
    </source>
</evidence>
<dbReference type="InterPro" id="IPR050834">
    <property type="entry name" value="Glycosyltransf_2"/>
</dbReference>
<dbReference type="RefSeq" id="WP_128762483.1">
    <property type="nucleotide sequence ID" value="NZ_QOVI01000007.1"/>
</dbReference>
<proteinExistence type="predicted"/>
<name>A0A4Q0NS93_9FLAO</name>
<feature type="transmembrane region" description="Helical" evidence="1">
    <location>
        <begin position="278"/>
        <end position="299"/>
    </location>
</feature>
<dbReference type="InterPro" id="IPR001173">
    <property type="entry name" value="Glyco_trans_2-like"/>
</dbReference>
<dbReference type="CDD" id="cd00761">
    <property type="entry name" value="Glyco_tranf_GTA_type"/>
    <property type="match status" value="1"/>
</dbReference>
<dbReference type="InterPro" id="IPR029044">
    <property type="entry name" value="Nucleotide-diphossugar_trans"/>
</dbReference>
<evidence type="ECO:0000313" key="4">
    <source>
        <dbReference type="Proteomes" id="UP000289821"/>
    </source>
</evidence>
<keyword evidence="1" id="KW-0472">Membrane</keyword>
<sequence>MQPKISIIIPVYNREEIVCKTLQSLKNQTLSDWECIVVDDSSTDDTLHTIQQFIKADNRFQLFERPKTTRKGPSSCRNIGLSKSKSNFIIFLDSDDLLSKTALMDRLSFAFINPKYDFWIFKTLLIENNKRQDYNSLPQSNTNENKYYVNILLKGESPFVVSSPLWRKQVLNHIDGFDINLSNLEDLDLHIRAYKAGFESKTDFNGIADNYYVKNQQLKKRIPNNKILFSYWFYLKRHGVSQSEQSKILINRIFFNYIFKSFSFFWLVKYFISAARLQLLTISKIISGFLLFVGYALGLDNYKYTGMYRLRNYFMYKNE</sequence>
<evidence type="ECO:0000259" key="2">
    <source>
        <dbReference type="Pfam" id="PF00535"/>
    </source>
</evidence>
<dbReference type="SUPFAM" id="SSF53448">
    <property type="entry name" value="Nucleotide-diphospho-sugar transferases"/>
    <property type="match status" value="1"/>
</dbReference>
<keyword evidence="1" id="KW-0812">Transmembrane</keyword>
<feature type="domain" description="Glycosyltransferase 2-like" evidence="2">
    <location>
        <begin position="6"/>
        <end position="137"/>
    </location>
</feature>
<gene>
    <name evidence="3" type="ORF">DSM04_107107</name>
</gene>
<dbReference type="Pfam" id="PF00535">
    <property type="entry name" value="Glycos_transf_2"/>
    <property type="match status" value="1"/>
</dbReference>